<dbReference type="PATRIC" id="fig|29423.5.peg.2048"/>
<evidence type="ECO:0000256" key="1">
    <source>
        <dbReference type="SAM" id="Coils"/>
    </source>
</evidence>
<keyword evidence="1" id="KW-0175">Coiled coil</keyword>
<evidence type="ECO:0000313" key="3">
    <source>
        <dbReference type="Proteomes" id="UP000054858"/>
    </source>
</evidence>
<sequence>MAITETNDIRNKNDVLQAKVDQLTKVITNYKLKLKQAQEQLKKSLSIRAQLLERAKEAKVEKILLEEFYYQVYFKEIDRVEHLIKTSLALENLIFDLLNLGTHEAEKLKPVISQHLIEIKKYSKQIIPSLRPFPRKIVNFALNKDCTDHCKQRRLALLANMPTAFNSTRAMAILDLKDFNTFDDYLLQVKRKYSGNTYRDACKAKKLGFYCKLFVRDNYIYDIWQINTSKSIRQGEMRAPYLYSLDELGGLSQTEKLFTPPYCNLHTDYWFGIFERSEGYKQGGEGLETGEKLIGYILLERHGEFAHLRHILGHGDYLKYGIMYFLFFELVKWVYCTLPGLFYISYAGWTELVGQIDSRPGLTMWKKKALFQPRYLMETLNLSRQELLQEINEKTEKRPFPEYTLVNAKSGLCMYSVALYGQRDVIHLYNHGLEDVTLVDIDEEKMLEMKKIYPENWKYIVGDAFNFVKQALKHGNQYDIIILDPWVYLEKPNVGIIRDIVSLCKLYVVISLTSYSFFKPNHVEETKEGVFKFFQKRDERIIDADLSVSTPHDGNLYWVVLKRG</sequence>
<evidence type="ECO:0000313" key="2">
    <source>
        <dbReference type="EMBL" id="KTD38275.1"/>
    </source>
</evidence>
<name>A0A0W0X138_9GAMM</name>
<dbReference type="Proteomes" id="UP000054858">
    <property type="component" value="Unassembled WGS sequence"/>
</dbReference>
<proteinExistence type="predicted"/>
<dbReference type="Gene3D" id="3.40.50.150">
    <property type="entry name" value="Vaccinia Virus protein VP39"/>
    <property type="match status" value="1"/>
</dbReference>
<dbReference type="CDD" id="cd02440">
    <property type="entry name" value="AdoMet_MTases"/>
    <property type="match status" value="1"/>
</dbReference>
<gene>
    <name evidence="2" type="ORF">Loak_1951</name>
</gene>
<dbReference type="EMBL" id="LNYP01000029">
    <property type="protein sequence ID" value="KTD38275.1"/>
    <property type="molecule type" value="Genomic_DNA"/>
</dbReference>
<dbReference type="InterPro" id="IPR029063">
    <property type="entry name" value="SAM-dependent_MTases_sf"/>
</dbReference>
<organism evidence="2 3">
    <name type="scientific">Legionella oakridgensis</name>
    <dbReference type="NCBI Taxonomy" id="29423"/>
    <lineage>
        <taxon>Bacteria</taxon>
        <taxon>Pseudomonadati</taxon>
        <taxon>Pseudomonadota</taxon>
        <taxon>Gammaproteobacteria</taxon>
        <taxon>Legionellales</taxon>
        <taxon>Legionellaceae</taxon>
        <taxon>Legionella</taxon>
    </lineage>
</organism>
<reference evidence="2 3" key="1">
    <citation type="submission" date="2015-11" db="EMBL/GenBank/DDBJ databases">
        <title>Genomic analysis of 38 Legionella species identifies large and diverse effector repertoires.</title>
        <authorList>
            <person name="Burstein D."/>
            <person name="Amaro F."/>
            <person name="Zusman T."/>
            <person name="Lifshitz Z."/>
            <person name="Cohen O."/>
            <person name="Gilbert J.A."/>
            <person name="Pupko T."/>
            <person name="Shuman H.A."/>
            <person name="Segal G."/>
        </authorList>
    </citation>
    <scope>NUCLEOTIDE SEQUENCE [LARGE SCALE GENOMIC DNA]</scope>
    <source>
        <strain evidence="2 3">Oak Ridge-10</strain>
    </source>
</reference>
<accession>A0A0W0X138</accession>
<protein>
    <submittedName>
        <fullName evidence="2">Uncharacterized protein</fullName>
    </submittedName>
</protein>
<dbReference type="AlphaFoldDB" id="A0A0W0X138"/>
<feature type="coiled-coil region" evidence="1">
    <location>
        <begin position="13"/>
        <end position="55"/>
    </location>
</feature>
<dbReference type="RefSeq" id="WP_058388926.1">
    <property type="nucleotide sequence ID" value="NZ_LCUA01000003.1"/>
</dbReference>
<dbReference type="SUPFAM" id="SSF53335">
    <property type="entry name" value="S-adenosyl-L-methionine-dependent methyltransferases"/>
    <property type="match status" value="1"/>
</dbReference>
<comment type="caution">
    <text evidence="2">The sequence shown here is derived from an EMBL/GenBank/DDBJ whole genome shotgun (WGS) entry which is preliminary data.</text>
</comment>